<name>A0A2D4MJR7_9SAUR</name>
<dbReference type="EMBL" id="IACM01107193">
    <property type="protein sequence ID" value="LAB33657.1"/>
    <property type="molecule type" value="Transcribed_RNA"/>
</dbReference>
<accession>A0A2D4MJR7</accession>
<reference evidence="1" key="1">
    <citation type="submission" date="2017-07" db="EMBL/GenBank/DDBJ databases">
        <authorList>
            <person name="Mikheyev A."/>
            <person name="Grau M."/>
        </authorList>
    </citation>
    <scope>NUCLEOTIDE SEQUENCE</scope>
    <source>
        <tissue evidence="1">Venom_gland</tissue>
    </source>
</reference>
<dbReference type="PANTHER" id="PTHR31635">
    <property type="entry name" value="REVERSE TRANSCRIPTASE DOMAIN-CONTAINING PROTEIN-RELATED"/>
    <property type="match status" value="1"/>
</dbReference>
<protein>
    <submittedName>
        <fullName evidence="1">Uncharacterized protein</fullName>
    </submittedName>
</protein>
<dbReference type="PANTHER" id="PTHR31635:SF196">
    <property type="entry name" value="REVERSE TRANSCRIPTASE DOMAIN-CONTAINING PROTEIN-RELATED"/>
    <property type="match status" value="1"/>
</dbReference>
<proteinExistence type="predicted"/>
<organism evidence="1">
    <name type="scientific">Micrurus spixii</name>
    <name type="common">Amazon coral snake</name>
    <dbReference type="NCBI Taxonomy" id="129469"/>
    <lineage>
        <taxon>Eukaryota</taxon>
        <taxon>Metazoa</taxon>
        <taxon>Chordata</taxon>
        <taxon>Craniata</taxon>
        <taxon>Vertebrata</taxon>
        <taxon>Euteleostomi</taxon>
        <taxon>Lepidosauria</taxon>
        <taxon>Squamata</taxon>
        <taxon>Bifurcata</taxon>
        <taxon>Unidentata</taxon>
        <taxon>Episquamata</taxon>
        <taxon>Toxicofera</taxon>
        <taxon>Serpentes</taxon>
        <taxon>Colubroidea</taxon>
        <taxon>Elapidae</taxon>
        <taxon>Elapinae</taxon>
        <taxon>Micrurus</taxon>
    </lineage>
</organism>
<evidence type="ECO:0000313" key="1">
    <source>
        <dbReference type="EMBL" id="LAB33657.1"/>
    </source>
</evidence>
<sequence length="116" mass="14363">MREWINLKNRRLLTLEGHDLQLGWYTFLWDKKHNAHQYFQRHYIRSVLLRVWTKIKQQNYIETLVWFSMLEALMHPNFINLGKVITYKDIVNENGELKSRQELREEGVQLEWWAYL</sequence>
<reference evidence="1" key="2">
    <citation type="submission" date="2017-11" db="EMBL/GenBank/DDBJ databases">
        <title>Coralsnake Venomics: Analyses of Venom Gland Transcriptomes and Proteomes of Six Brazilian Taxa.</title>
        <authorList>
            <person name="Aird S.D."/>
            <person name="Jorge da Silva N."/>
            <person name="Qiu L."/>
            <person name="Villar-Briones A."/>
            <person name="Aparecida-Saddi V."/>
            <person name="Campos-Telles M.P."/>
            <person name="Grau M."/>
            <person name="Mikheyev A.S."/>
        </authorList>
    </citation>
    <scope>NUCLEOTIDE SEQUENCE</scope>
    <source>
        <tissue evidence="1">Venom_gland</tissue>
    </source>
</reference>
<dbReference type="AlphaFoldDB" id="A0A2D4MJR7"/>